<keyword evidence="2" id="KW-1133">Transmembrane helix</keyword>
<evidence type="ECO:0000313" key="4">
    <source>
        <dbReference type="Proteomes" id="UP000008694"/>
    </source>
</evidence>
<evidence type="ECO:0000313" key="3">
    <source>
        <dbReference type="EMBL" id="EFH43489.1"/>
    </source>
</evidence>
<keyword evidence="2" id="KW-0472">Membrane</keyword>
<proteinExistence type="predicted"/>
<feature type="compositionally biased region" description="Low complexity" evidence="1">
    <location>
        <begin position="38"/>
        <end position="52"/>
    </location>
</feature>
<protein>
    <submittedName>
        <fullName evidence="3">Uncharacterized protein</fullName>
    </submittedName>
</protein>
<feature type="compositionally biased region" description="Polar residues" evidence="1">
    <location>
        <begin position="144"/>
        <end position="155"/>
    </location>
</feature>
<dbReference type="PANTHER" id="PTHR35469:SF4">
    <property type="entry name" value="TRANSMEMBRANE PROTEIN"/>
    <property type="match status" value="1"/>
</dbReference>
<sequence length="303" mass="32684">MSSNSREARRRKILERGSDRLAFITGQINGAHPPPPSDSTSSLSQSHLQSSPDPIPPRDQILKAQEIVSYKRNKIKPEGNLLILMIPGCEIAAFTSHQENISDAEMLDNVDRIIHQSRAESLQPQRHAETLAEASGSDPRDATIQASPTTSSVQNPSVVNLGASQAFIPVVSFVNAITPKHIGAAIDASEYARMFTALAIALVVILSHLGFSSLGNIVSFRPVFLLLLTDATIVLGRVLLSHHGDSSSASGTVMSEQGMMDQVGNALEMVMMMKKIMDALLMDFSLYAVILICGLLVTQSIFP</sequence>
<organism evidence="4">
    <name type="scientific">Arabidopsis lyrata subsp. lyrata</name>
    <name type="common">Lyre-leaved rock-cress</name>
    <dbReference type="NCBI Taxonomy" id="81972"/>
    <lineage>
        <taxon>Eukaryota</taxon>
        <taxon>Viridiplantae</taxon>
        <taxon>Streptophyta</taxon>
        <taxon>Embryophyta</taxon>
        <taxon>Tracheophyta</taxon>
        <taxon>Spermatophyta</taxon>
        <taxon>Magnoliopsida</taxon>
        <taxon>eudicotyledons</taxon>
        <taxon>Gunneridae</taxon>
        <taxon>Pentapetalae</taxon>
        <taxon>rosids</taxon>
        <taxon>malvids</taxon>
        <taxon>Brassicales</taxon>
        <taxon>Brassicaceae</taxon>
        <taxon>Camelineae</taxon>
        <taxon>Arabidopsis</taxon>
    </lineage>
</organism>
<dbReference type="EMBL" id="GL348719">
    <property type="protein sequence ID" value="EFH43489.1"/>
    <property type="molecule type" value="Genomic_DNA"/>
</dbReference>
<dbReference type="GO" id="GO:0043529">
    <property type="term" value="C:GET complex"/>
    <property type="evidence" value="ECO:0007669"/>
    <property type="project" value="EnsemblPlants"/>
</dbReference>
<dbReference type="Gramene" id="fgenesh1_pg.C_scaffold_7000732">
    <property type="protein sequence ID" value="fgenesh1_pg.C_scaffold_7000732"/>
    <property type="gene ID" value="fgenesh1_pg.C_scaffold_7000732"/>
</dbReference>
<dbReference type="AlphaFoldDB" id="D7M9Q7"/>
<feature type="region of interest" description="Disordered" evidence="1">
    <location>
        <begin position="23"/>
        <end position="58"/>
    </location>
</feature>
<gene>
    <name evidence="3" type="ORF">ARALYDRAFT_353559</name>
</gene>
<keyword evidence="2" id="KW-0812">Transmembrane</keyword>
<evidence type="ECO:0000256" key="1">
    <source>
        <dbReference type="SAM" id="MobiDB-lite"/>
    </source>
</evidence>
<dbReference type="GO" id="GO:0043495">
    <property type="term" value="F:protein-membrane adaptor activity"/>
    <property type="evidence" value="ECO:0007669"/>
    <property type="project" value="EnsemblPlants"/>
</dbReference>
<feature type="transmembrane region" description="Helical" evidence="2">
    <location>
        <begin position="279"/>
        <end position="302"/>
    </location>
</feature>
<dbReference type="GO" id="GO:0005789">
    <property type="term" value="C:endoplasmic reticulum membrane"/>
    <property type="evidence" value="ECO:0007669"/>
    <property type="project" value="EnsemblPlants"/>
</dbReference>
<dbReference type="eggNOG" id="ENOG502RZXQ">
    <property type="taxonomic scope" value="Eukaryota"/>
</dbReference>
<dbReference type="Proteomes" id="UP000008694">
    <property type="component" value="Unassembled WGS sequence"/>
</dbReference>
<feature type="transmembrane region" description="Helical" evidence="2">
    <location>
        <begin position="191"/>
        <end position="211"/>
    </location>
</feature>
<feature type="transmembrane region" description="Helical" evidence="2">
    <location>
        <begin position="223"/>
        <end position="240"/>
    </location>
</feature>
<feature type="region of interest" description="Disordered" evidence="1">
    <location>
        <begin position="118"/>
        <end position="155"/>
    </location>
</feature>
<dbReference type="STRING" id="81972.D7M9Q7"/>
<name>D7M9Q7_ARALL</name>
<keyword evidence="4" id="KW-1185">Reference proteome</keyword>
<dbReference type="HOGENOM" id="CLU_069730_1_0_1"/>
<evidence type="ECO:0000256" key="2">
    <source>
        <dbReference type="SAM" id="Phobius"/>
    </source>
</evidence>
<accession>D7M9Q7</accession>
<reference evidence="4" key="1">
    <citation type="journal article" date="2011" name="Nat. Genet.">
        <title>The Arabidopsis lyrata genome sequence and the basis of rapid genome size change.</title>
        <authorList>
            <person name="Hu T.T."/>
            <person name="Pattyn P."/>
            <person name="Bakker E.G."/>
            <person name="Cao J."/>
            <person name="Cheng J.-F."/>
            <person name="Clark R.M."/>
            <person name="Fahlgren N."/>
            <person name="Fawcett J.A."/>
            <person name="Grimwood J."/>
            <person name="Gundlach H."/>
            <person name="Haberer G."/>
            <person name="Hollister J.D."/>
            <person name="Ossowski S."/>
            <person name="Ottilar R.P."/>
            <person name="Salamov A.A."/>
            <person name="Schneeberger K."/>
            <person name="Spannagl M."/>
            <person name="Wang X."/>
            <person name="Yang L."/>
            <person name="Nasrallah M.E."/>
            <person name="Bergelson J."/>
            <person name="Carrington J.C."/>
            <person name="Gaut B.S."/>
            <person name="Schmutz J."/>
            <person name="Mayer K.F.X."/>
            <person name="Van de Peer Y."/>
            <person name="Grigoriev I.V."/>
            <person name="Nordborg M."/>
            <person name="Weigel D."/>
            <person name="Guo Y.-L."/>
        </authorList>
    </citation>
    <scope>NUCLEOTIDE SEQUENCE [LARGE SCALE GENOMIC DNA]</scope>
    <source>
        <strain evidence="4">cv. MN47</strain>
    </source>
</reference>
<dbReference type="PANTHER" id="PTHR35469">
    <property type="entry name" value="TRANSMEMBRANE PROTEIN"/>
    <property type="match status" value="1"/>
</dbReference>